<dbReference type="InterPro" id="IPR002213">
    <property type="entry name" value="UDP_glucos_trans"/>
</dbReference>
<reference evidence="6 7" key="1">
    <citation type="submission" date="2023-12" db="EMBL/GenBank/DDBJ databases">
        <title>A high-quality genome assembly for Dillenia turbinata (Dilleniales).</title>
        <authorList>
            <person name="Chanderbali A."/>
        </authorList>
    </citation>
    <scope>NUCLEOTIDE SEQUENCE [LARGE SCALE GENOMIC DNA]</scope>
    <source>
        <strain evidence="6">LSX21</strain>
        <tissue evidence="6">Leaf</tissue>
    </source>
</reference>
<dbReference type="Pfam" id="PF00201">
    <property type="entry name" value="UDPGT"/>
    <property type="match status" value="1"/>
</dbReference>
<keyword evidence="7" id="KW-1185">Reference proteome</keyword>
<dbReference type="PANTHER" id="PTHR48047:SF197">
    <property type="entry name" value="SCOPOLETIN GLUCOSYLTRANSFERASE-LIKE"/>
    <property type="match status" value="1"/>
</dbReference>
<dbReference type="CDD" id="cd03784">
    <property type="entry name" value="GT1_Gtf-like"/>
    <property type="match status" value="1"/>
</dbReference>
<comment type="similarity">
    <text evidence="1 3">Belongs to the UDP-glycosyltransferase family.</text>
</comment>
<dbReference type="GO" id="GO:0035251">
    <property type="term" value="F:UDP-glucosyltransferase activity"/>
    <property type="evidence" value="ECO:0007669"/>
    <property type="project" value="TreeGrafter"/>
</dbReference>
<evidence type="ECO:0000256" key="3">
    <source>
        <dbReference type="RuleBase" id="RU003718"/>
    </source>
</evidence>
<accession>A0AAN8VIK8</accession>
<dbReference type="PANTHER" id="PTHR48047">
    <property type="entry name" value="GLYCOSYLTRANSFERASE"/>
    <property type="match status" value="1"/>
</dbReference>
<evidence type="ECO:0000256" key="4">
    <source>
        <dbReference type="RuleBase" id="RU362057"/>
    </source>
</evidence>
<dbReference type="EC" id="2.4.1.-" evidence="4"/>
<feature type="region of interest" description="Disordered" evidence="5">
    <location>
        <begin position="174"/>
        <end position="196"/>
    </location>
</feature>
<dbReference type="SUPFAM" id="SSF53756">
    <property type="entry name" value="UDP-Glycosyltransferase/glycogen phosphorylase"/>
    <property type="match status" value="1"/>
</dbReference>
<dbReference type="FunFam" id="3.40.50.2000:FF:000060">
    <property type="entry name" value="Glycosyltransferase"/>
    <property type="match status" value="1"/>
</dbReference>
<proteinExistence type="inferred from homology"/>
<dbReference type="AlphaFoldDB" id="A0AAN8VIK8"/>
<dbReference type="PROSITE" id="PS00375">
    <property type="entry name" value="UDPGT"/>
    <property type="match status" value="1"/>
</dbReference>
<comment type="caution">
    <text evidence="6">The sequence shown here is derived from an EMBL/GenBank/DDBJ whole genome shotgun (WGS) entry which is preliminary data.</text>
</comment>
<name>A0AAN8VIK8_9MAGN</name>
<dbReference type="Proteomes" id="UP001370490">
    <property type="component" value="Unassembled WGS sequence"/>
</dbReference>
<sequence>MSGEIFVVSASGQGHLYPCLELCKHLISRNYSVTLVIPSSLSSFVPSSLLQHRPHLRVHQVASDPGHLMFGPDPLPLPQAVLDLEAQLNGPYSTTRPLCAVIDFQMAWTKEVFWKYGIPVVSFFTFGACAAAMEWASWEAQPSDMKPNEVRPLPGLPEEMSLTYFDLKRRPLSNGPPIGSCPARPAGGGGPPKPGQMPPWVQAIKGSIGLLFNTCDEIERPFLDYMANQMAMPVWATGPLLPEPFWKSFGSIIHDYQIRQHRQSSITEDEVIEWLDSKPRGSVLYVSFGSELGPTMEEYPQLEQALELSNKPFIWVIPSGSNGSAGYSPHGLESRVGCRGLVIHGWAPQLMILSHHSTGGFLSHCGWNSTVESIGLGVPMLAWPMRGDQYFNAKLVLRHLKVGSTVSARDPSEPVRKEDIVEAIERLMGQDLEEYTKRAAQLRSKLTDLWAIGAILSYNH</sequence>
<evidence type="ECO:0000313" key="6">
    <source>
        <dbReference type="EMBL" id="KAK6934900.1"/>
    </source>
</evidence>
<protein>
    <recommendedName>
        <fullName evidence="4">Glycosyltransferase</fullName>
        <ecNumber evidence="4">2.4.1.-</ecNumber>
    </recommendedName>
</protein>
<organism evidence="6 7">
    <name type="scientific">Dillenia turbinata</name>
    <dbReference type="NCBI Taxonomy" id="194707"/>
    <lineage>
        <taxon>Eukaryota</taxon>
        <taxon>Viridiplantae</taxon>
        <taxon>Streptophyta</taxon>
        <taxon>Embryophyta</taxon>
        <taxon>Tracheophyta</taxon>
        <taxon>Spermatophyta</taxon>
        <taxon>Magnoliopsida</taxon>
        <taxon>eudicotyledons</taxon>
        <taxon>Gunneridae</taxon>
        <taxon>Pentapetalae</taxon>
        <taxon>Dilleniales</taxon>
        <taxon>Dilleniaceae</taxon>
        <taxon>Dillenia</taxon>
    </lineage>
</organism>
<dbReference type="Gene3D" id="3.40.50.2000">
    <property type="entry name" value="Glycogen Phosphorylase B"/>
    <property type="match status" value="2"/>
</dbReference>
<evidence type="ECO:0000256" key="5">
    <source>
        <dbReference type="SAM" id="MobiDB-lite"/>
    </source>
</evidence>
<dbReference type="EMBL" id="JBAMMX010000008">
    <property type="protein sequence ID" value="KAK6934900.1"/>
    <property type="molecule type" value="Genomic_DNA"/>
</dbReference>
<keyword evidence="3" id="KW-0328">Glycosyltransferase</keyword>
<dbReference type="InterPro" id="IPR035595">
    <property type="entry name" value="UDP_glycos_trans_CS"/>
</dbReference>
<evidence type="ECO:0000256" key="1">
    <source>
        <dbReference type="ARBA" id="ARBA00009995"/>
    </source>
</evidence>
<evidence type="ECO:0000313" key="7">
    <source>
        <dbReference type="Proteomes" id="UP001370490"/>
    </source>
</evidence>
<keyword evidence="2 3" id="KW-0808">Transferase</keyword>
<gene>
    <name evidence="6" type="ORF">RJ641_035055</name>
</gene>
<evidence type="ECO:0000256" key="2">
    <source>
        <dbReference type="ARBA" id="ARBA00022679"/>
    </source>
</evidence>